<evidence type="ECO:0000256" key="1">
    <source>
        <dbReference type="SAM" id="Phobius"/>
    </source>
</evidence>
<keyword evidence="1" id="KW-0472">Membrane</keyword>
<sequence>MNMTTFPATKAIYMNPRKNIIRMILVALGVIAVCCILLSLSGCSPN</sequence>
<evidence type="ECO:0000313" key="3">
    <source>
        <dbReference type="Proteomes" id="UP000294498"/>
    </source>
</evidence>
<name>A0A4R8DTA6_9BACT</name>
<accession>A0A4R8DTA6</accession>
<keyword evidence="1" id="KW-1133">Transmembrane helix</keyword>
<dbReference type="RefSeq" id="WP_162852576.1">
    <property type="nucleotide sequence ID" value="NZ_SODV01000001.1"/>
</dbReference>
<dbReference type="Proteomes" id="UP000294498">
    <property type="component" value="Unassembled WGS sequence"/>
</dbReference>
<comment type="caution">
    <text evidence="2">The sequence shown here is derived from an EMBL/GenBank/DDBJ whole genome shotgun (WGS) entry which is preliminary data.</text>
</comment>
<keyword evidence="1" id="KW-0812">Transmembrane</keyword>
<proteinExistence type="predicted"/>
<gene>
    <name evidence="2" type="ORF">EDB95_2553</name>
</gene>
<protein>
    <submittedName>
        <fullName evidence="2">Uncharacterized protein</fullName>
    </submittedName>
</protein>
<feature type="transmembrane region" description="Helical" evidence="1">
    <location>
        <begin position="20"/>
        <end position="40"/>
    </location>
</feature>
<keyword evidence="3" id="KW-1185">Reference proteome</keyword>
<dbReference type="EMBL" id="SODV01000001">
    <property type="protein sequence ID" value="TDX01514.1"/>
    <property type="molecule type" value="Genomic_DNA"/>
</dbReference>
<organism evidence="2 3">
    <name type="scientific">Dinghuibacter silviterrae</name>
    <dbReference type="NCBI Taxonomy" id="1539049"/>
    <lineage>
        <taxon>Bacteria</taxon>
        <taxon>Pseudomonadati</taxon>
        <taxon>Bacteroidota</taxon>
        <taxon>Chitinophagia</taxon>
        <taxon>Chitinophagales</taxon>
        <taxon>Chitinophagaceae</taxon>
        <taxon>Dinghuibacter</taxon>
    </lineage>
</organism>
<reference evidence="2 3" key="1">
    <citation type="submission" date="2019-03" db="EMBL/GenBank/DDBJ databases">
        <title>Genomic Encyclopedia of Type Strains, Phase IV (KMG-IV): sequencing the most valuable type-strain genomes for metagenomic binning, comparative biology and taxonomic classification.</title>
        <authorList>
            <person name="Goeker M."/>
        </authorList>
    </citation>
    <scope>NUCLEOTIDE SEQUENCE [LARGE SCALE GENOMIC DNA]</scope>
    <source>
        <strain evidence="2 3">DSM 100059</strain>
    </source>
</reference>
<dbReference type="AlphaFoldDB" id="A0A4R8DTA6"/>
<evidence type="ECO:0000313" key="2">
    <source>
        <dbReference type="EMBL" id="TDX01514.1"/>
    </source>
</evidence>